<dbReference type="AlphaFoldDB" id="A0A1A2ZF06"/>
<gene>
    <name evidence="2" type="ORF">A5707_18390</name>
</gene>
<evidence type="ECO:0000313" key="2">
    <source>
        <dbReference type="EMBL" id="OBI48082.1"/>
    </source>
</evidence>
<dbReference type="OrthoDB" id="4638263at2"/>
<dbReference type="InterPro" id="IPR041202">
    <property type="entry name" value="BaeRF_family10"/>
</dbReference>
<protein>
    <submittedName>
        <fullName evidence="2">Uncharacterized protein</fullName>
    </submittedName>
</protein>
<dbReference type="InterPro" id="IPR029064">
    <property type="entry name" value="Ribosomal_eL30-like_sf"/>
</dbReference>
<sequence length="390" mass="42365">MSAIERLDENDLREISQRTDKLGVLSVYLSADPSQGPNLQGVAIDLRNRFRELQRRISEDGGPDQRRVAAALERLWPQIESLASPTASGRGRIAFAALNSDWVLRFESAMPVANRVVFDEGPFIHPLLELLDEGRTAGVVLVSAEEARLLEWRAGSLRMLSEMAQPYVEAPHERAGQVGGGPEGQFHTPVREQRQARDRDRIERFLDQVTKAAAKLADDRGWERILISGGERWTEPTVARLPHTLRGNVFADARVLNGLDDGALATAVTEWVHGQHGEREQQLLEEVRDAAGSGVAALGLSEVAAALNAGRVAHLVYDPQVRYTGTVGADGALYAGEEVGPDGQAGTPEPRLTERLVERALNTGARISPVEGAADGALRDTAGVAALLRW</sequence>
<reference evidence="3" key="1">
    <citation type="submission" date="2016-06" db="EMBL/GenBank/DDBJ databases">
        <authorList>
            <person name="Sutton G."/>
            <person name="Brinkac L."/>
            <person name="Sanka R."/>
            <person name="Adams M."/>
            <person name="Lau E."/>
            <person name="Sam S."/>
            <person name="Sreng N."/>
            <person name="Him V."/>
            <person name="Kerleguer A."/>
            <person name="Cheng S."/>
        </authorList>
    </citation>
    <scope>NUCLEOTIDE SEQUENCE [LARGE SCALE GENOMIC DNA]</scope>
    <source>
        <strain evidence="3">E861</strain>
    </source>
</reference>
<name>A0A1A2ZF06_9MYCO</name>
<proteinExistence type="predicted"/>
<dbReference type="Proteomes" id="UP000093592">
    <property type="component" value="Unassembled WGS sequence"/>
</dbReference>
<dbReference type="Pfam" id="PF18854">
    <property type="entry name" value="baeRF_family10"/>
    <property type="match status" value="1"/>
</dbReference>
<dbReference type="EMBL" id="LZKJ01000080">
    <property type="protein sequence ID" value="OBI48082.1"/>
    <property type="molecule type" value="Genomic_DNA"/>
</dbReference>
<accession>A0A1A2ZF06</accession>
<organism evidence="2 3">
    <name type="scientific">Mycobacterium kyorinense</name>
    <dbReference type="NCBI Taxonomy" id="487514"/>
    <lineage>
        <taxon>Bacteria</taxon>
        <taxon>Bacillati</taxon>
        <taxon>Actinomycetota</taxon>
        <taxon>Actinomycetes</taxon>
        <taxon>Mycobacteriales</taxon>
        <taxon>Mycobacteriaceae</taxon>
        <taxon>Mycobacterium</taxon>
    </lineage>
</organism>
<dbReference type="InterPro" id="IPR042226">
    <property type="entry name" value="eFR1_2_sf"/>
</dbReference>
<dbReference type="RefSeq" id="WP_065014020.1">
    <property type="nucleotide sequence ID" value="NZ_LZKJ01000080.1"/>
</dbReference>
<dbReference type="Gene3D" id="3.30.420.60">
    <property type="entry name" value="eRF1 domain 2"/>
    <property type="match status" value="1"/>
</dbReference>
<evidence type="ECO:0000256" key="1">
    <source>
        <dbReference type="SAM" id="MobiDB-lite"/>
    </source>
</evidence>
<comment type="caution">
    <text evidence="2">The sequence shown here is derived from an EMBL/GenBank/DDBJ whole genome shotgun (WGS) entry which is preliminary data.</text>
</comment>
<dbReference type="Gene3D" id="3.30.1330.30">
    <property type="match status" value="1"/>
</dbReference>
<evidence type="ECO:0000313" key="3">
    <source>
        <dbReference type="Proteomes" id="UP000093592"/>
    </source>
</evidence>
<feature type="region of interest" description="Disordered" evidence="1">
    <location>
        <begin position="173"/>
        <end position="194"/>
    </location>
</feature>